<gene>
    <name evidence="9" type="ORF">ABID49_001319</name>
</gene>
<evidence type="ECO:0000256" key="3">
    <source>
        <dbReference type="ARBA" id="ARBA00022692"/>
    </source>
</evidence>
<dbReference type="PANTHER" id="PTHR47019:SF1">
    <property type="entry name" value="LIPID II FLIPPASE MURJ"/>
    <property type="match status" value="1"/>
</dbReference>
<feature type="transmembrane region" description="Helical" evidence="8">
    <location>
        <begin position="181"/>
        <end position="202"/>
    </location>
</feature>
<comment type="subcellular location">
    <subcellularLocation>
        <location evidence="1">Cell membrane</location>
        <topology evidence="1">Multi-pass membrane protein</topology>
    </subcellularLocation>
</comment>
<feature type="transmembrane region" description="Helical" evidence="8">
    <location>
        <begin position="156"/>
        <end position="175"/>
    </location>
</feature>
<dbReference type="PANTHER" id="PTHR47019">
    <property type="entry name" value="LIPID II FLIPPASE MURJ"/>
    <property type="match status" value="1"/>
</dbReference>
<protein>
    <submittedName>
        <fullName evidence="9">Peptidoglycan lipid II flippase</fullName>
    </submittedName>
</protein>
<keyword evidence="10" id="KW-1185">Reference proteome</keyword>
<sequence length="509" mass="56506">MSKLKVASILFLFSTFVLKFSSMIRDLVIAGLFGDSYEADAYLAAMTIPNAFVLFLLTGMKDAFLPSYYKYSALGRGEEHLTNIVKGTFWLTLGVSILGVLLSSPIVRLFYPNFGEFEHGFAIASWTAAIYFASLMMVGVNAVFEGFFDAKKKFSFSVFSQTSVVLMTIVFALLFHKQIGIIAVPLGYFVGTILSLLIKLIYRTPKKFIIWSQKLDREEVSAFYHIFWPVGLTIAVGQINLMVNTFFAADLGEGVVSNLNYAFRLVNIPQAIFGVTIATIAFPIIAEAHTKKNPGLFKRGLEKGYLYLLVFLTPMLAGMWYLMHELVGTVYERGAFTASATDLTSSYAVLYIGSAFFYSIQAVTAKGFYTLEKGHYMMRIGLISIILNIVSNWIFSQFYGAQGIALSASIVALLYCAITFTTLWKEVGGMDGSYLLKNTAQIIVGVLVMMAFLFGFDRLVPGAEDWHRMFRLVVLGVSGAVVYFAVMALFRNEFVKEMLAKGGTPSSKR</sequence>
<keyword evidence="7 8" id="KW-0472">Membrane</keyword>
<dbReference type="RefSeq" id="WP_354196559.1">
    <property type="nucleotide sequence ID" value="NZ_JBEPLW010000007.1"/>
</dbReference>
<reference evidence="9 10" key="1">
    <citation type="submission" date="2024-06" db="EMBL/GenBank/DDBJ databases">
        <title>Genomic Encyclopedia of Type Strains, Phase IV (KMG-IV): sequencing the most valuable type-strain genomes for metagenomic binning, comparative biology and taxonomic classification.</title>
        <authorList>
            <person name="Goeker M."/>
        </authorList>
    </citation>
    <scope>NUCLEOTIDE SEQUENCE [LARGE SCALE GENOMIC DNA]</scope>
    <source>
        <strain evidence="9 10">DSM 26128</strain>
    </source>
</reference>
<comment type="caution">
    <text evidence="9">The sequence shown here is derived from an EMBL/GenBank/DDBJ whole genome shotgun (WGS) entry which is preliminary data.</text>
</comment>
<feature type="transmembrane region" description="Helical" evidence="8">
    <location>
        <begin position="123"/>
        <end position="144"/>
    </location>
</feature>
<feature type="transmembrane region" description="Helical" evidence="8">
    <location>
        <begin position="435"/>
        <end position="456"/>
    </location>
</feature>
<name>A0ABV2GAU9_9BACL</name>
<keyword evidence="3 8" id="KW-0812">Transmembrane</keyword>
<feature type="transmembrane region" description="Helical" evidence="8">
    <location>
        <begin position="305"/>
        <end position="323"/>
    </location>
</feature>
<dbReference type="InterPro" id="IPR051050">
    <property type="entry name" value="Lipid_II_flippase_MurJ/MviN"/>
</dbReference>
<evidence type="ECO:0000256" key="8">
    <source>
        <dbReference type="SAM" id="Phobius"/>
    </source>
</evidence>
<evidence type="ECO:0000256" key="6">
    <source>
        <dbReference type="ARBA" id="ARBA00022989"/>
    </source>
</evidence>
<evidence type="ECO:0000256" key="5">
    <source>
        <dbReference type="ARBA" id="ARBA00022984"/>
    </source>
</evidence>
<evidence type="ECO:0000256" key="7">
    <source>
        <dbReference type="ARBA" id="ARBA00023136"/>
    </source>
</evidence>
<feature type="transmembrane region" description="Helical" evidence="8">
    <location>
        <begin position="468"/>
        <end position="490"/>
    </location>
</feature>
<evidence type="ECO:0000256" key="2">
    <source>
        <dbReference type="ARBA" id="ARBA00022475"/>
    </source>
</evidence>
<dbReference type="EMBL" id="JBEPLW010000007">
    <property type="protein sequence ID" value="MET3575414.1"/>
    <property type="molecule type" value="Genomic_DNA"/>
</dbReference>
<organism evidence="9 10">
    <name type="scientific">Bhargavaea ullalensis</name>
    <dbReference type="NCBI Taxonomy" id="1265685"/>
    <lineage>
        <taxon>Bacteria</taxon>
        <taxon>Bacillati</taxon>
        <taxon>Bacillota</taxon>
        <taxon>Bacilli</taxon>
        <taxon>Bacillales</taxon>
        <taxon>Caryophanaceae</taxon>
        <taxon>Bhargavaea</taxon>
    </lineage>
</organism>
<feature type="transmembrane region" description="Helical" evidence="8">
    <location>
        <begin position="261"/>
        <end position="285"/>
    </location>
</feature>
<evidence type="ECO:0000256" key="1">
    <source>
        <dbReference type="ARBA" id="ARBA00004651"/>
    </source>
</evidence>
<evidence type="ECO:0000313" key="10">
    <source>
        <dbReference type="Proteomes" id="UP001549099"/>
    </source>
</evidence>
<dbReference type="Proteomes" id="UP001549099">
    <property type="component" value="Unassembled WGS sequence"/>
</dbReference>
<keyword evidence="2" id="KW-1003">Cell membrane</keyword>
<keyword evidence="5" id="KW-0573">Peptidoglycan synthesis</keyword>
<keyword evidence="4" id="KW-0133">Cell shape</keyword>
<proteinExistence type="predicted"/>
<dbReference type="Pfam" id="PF03023">
    <property type="entry name" value="MurJ"/>
    <property type="match status" value="1"/>
</dbReference>
<keyword evidence="6 8" id="KW-1133">Transmembrane helix</keyword>
<dbReference type="InterPro" id="IPR004268">
    <property type="entry name" value="MurJ"/>
</dbReference>
<feature type="transmembrane region" description="Helical" evidence="8">
    <location>
        <begin position="401"/>
        <end position="423"/>
    </location>
</feature>
<accession>A0ABV2GAU9</accession>
<dbReference type="PRINTS" id="PR01806">
    <property type="entry name" value="VIRFACTRMVIN"/>
</dbReference>
<feature type="transmembrane region" description="Helical" evidence="8">
    <location>
        <begin position="222"/>
        <end position="241"/>
    </location>
</feature>
<evidence type="ECO:0000313" key="9">
    <source>
        <dbReference type="EMBL" id="MET3575414.1"/>
    </source>
</evidence>
<feature type="transmembrane region" description="Helical" evidence="8">
    <location>
        <begin position="343"/>
        <end position="364"/>
    </location>
</feature>
<feature type="transmembrane region" description="Helical" evidence="8">
    <location>
        <begin position="89"/>
        <end position="111"/>
    </location>
</feature>
<feature type="transmembrane region" description="Helical" evidence="8">
    <location>
        <begin position="40"/>
        <end position="60"/>
    </location>
</feature>
<evidence type="ECO:0000256" key="4">
    <source>
        <dbReference type="ARBA" id="ARBA00022960"/>
    </source>
</evidence>
<feature type="transmembrane region" description="Helical" evidence="8">
    <location>
        <begin position="376"/>
        <end position="395"/>
    </location>
</feature>